<feature type="transmembrane region" description="Helical" evidence="1">
    <location>
        <begin position="32"/>
        <end position="54"/>
    </location>
</feature>
<dbReference type="Proteomes" id="UP000466848">
    <property type="component" value="Chromosome"/>
</dbReference>
<dbReference type="RefSeq" id="WP_163066245.1">
    <property type="nucleotide sequence ID" value="NZ_CP048649.1"/>
</dbReference>
<dbReference type="KEGG" id="abut:Ami103574_07630"/>
<feature type="transmembrane region" description="Helical" evidence="1">
    <location>
        <begin position="6"/>
        <end position="25"/>
    </location>
</feature>
<accession>A0A858BWC0</accession>
<dbReference type="EMBL" id="CP048649">
    <property type="protein sequence ID" value="QIB69200.1"/>
    <property type="molecule type" value="Genomic_DNA"/>
</dbReference>
<keyword evidence="3" id="KW-1185">Reference proteome</keyword>
<protein>
    <submittedName>
        <fullName evidence="2">Uncharacterized protein</fullName>
    </submittedName>
</protein>
<evidence type="ECO:0000256" key="1">
    <source>
        <dbReference type="SAM" id="Phobius"/>
    </source>
</evidence>
<name>A0A858BWC0_9FIRM</name>
<reference evidence="2 3" key="1">
    <citation type="submission" date="2020-02" db="EMBL/GenBank/DDBJ databases">
        <authorList>
            <person name="Kim Y.B."/>
            <person name="Roh S.W."/>
        </authorList>
    </citation>
    <scope>NUCLEOTIDE SEQUENCE [LARGE SCALE GENOMIC DNA]</scope>
    <source>
        <strain evidence="2 3">DSM 103574</strain>
    </source>
</reference>
<gene>
    <name evidence="2" type="ORF">Ami103574_07630</name>
</gene>
<evidence type="ECO:0000313" key="2">
    <source>
        <dbReference type="EMBL" id="QIB69200.1"/>
    </source>
</evidence>
<feature type="transmembrane region" description="Helical" evidence="1">
    <location>
        <begin position="66"/>
        <end position="88"/>
    </location>
</feature>
<dbReference type="AlphaFoldDB" id="A0A858BWC0"/>
<evidence type="ECO:0000313" key="3">
    <source>
        <dbReference type="Proteomes" id="UP000466848"/>
    </source>
</evidence>
<organism evidence="2 3">
    <name type="scientific">Aminipila butyrica</name>
    <dbReference type="NCBI Taxonomy" id="433296"/>
    <lineage>
        <taxon>Bacteria</taxon>
        <taxon>Bacillati</taxon>
        <taxon>Bacillota</taxon>
        <taxon>Clostridia</taxon>
        <taxon>Peptostreptococcales</taxon>
        <taxon>Anaerovoracaceae</taxon>
        <taxon>Aminipila</taxon>
    </lineage>
</organism>
<keyword evidence="1" id="KW-0812">Transmembrane</keyword>
<proteinExistence type="predicted"/>
<sequence length="106" mass="12301">MKIASISIVMLLLFMIGAVLLQVFLSSRENKWLGWVLPGISFSYSLLILCYISVLDSMGPWQVVAMLASTFFIANIPTIIFLVIYFTMRRRFKKNREMEKMQIQDL</sequence>
<keyword evidence="1" id="KW-0472">Membrane</keyword>
<keyword evidence="1" id="KW-1133">Transmembrane helix</keyword>